<protein>
    <submittedName>
        <fullName evidence="7">Dynein regulatory complex protein 1 isoform X4</fullName>
    </submittedName>
    <submittedName>
        <fullName evidence="8">Dynein regulatory complex protein 1 isoform X5</fullName>
    </submittedName>
</protein>
<evidence type="ECO:0000313" key="6">
    <source>
        <dbReference type="Proteomes" id="UP001652625"/>
    </source>
</evidence>
<dbReference type="Proteomes" id="UP001652625">
    <property type="component" value="Chromosome 04"/>
</dbReference>
<dbReference type="RefSeq" id="XP_065652056.1">
    <property type="nucleotide sequence ID" value="XM_065795984.1"/>
</dbReference>
<evidence type="ECO:0000256" key="1">
    <source>
        <dbReference type="ARBA" id="ARBA00009688"/>
    </source>
</evidence>
<dbReference type="PANTHER" id="PTHR21625:SF1">
    <property type="entry name" value="DYNEIN REGULATORY COMPLEX PROTEIN 1"/>
    <property type="match status" value="1"/>
</dbReference>
<sequence>MGDENIYPSINSESADERILARRQRIVKTLEERHKGFLPKDQQSEKNKEFLKSETRITQSNQSLSRLISGSSELVSNVEIACQGRLIALREEENLRRNQRLVKLENEPKAAAEKFYNIVNKWDVLLKNEDSQSLHKILLSQQKSCYELIEGKNVLIRELEHDLKQKDNQFIQDLLNQAKDVDLILERMEEQIKTLKKAYRDELDNIEDAFYCERNDLLCTQKNKWQQKLNLCHSKEVEYMELKEKRVEEVQMQMEMLRVQDAEDYNILKAKLENEVQILEENLQQMKETCQLNQEKLEYNFQVLKKRDEENMITKSQQKRKITRLQDYLNNLNQKLKKQEKQSSDENLSFECDLARVIEQYKELQKKFCHFQITDNKKFEDIWIMNENLTMDLIEDVLKIDQIITEQQLGLDWHAPNLKFLIASPFKKERDVLFTADQEVSSIKSNLEEISSVGNLKNMLNILCDESGFLVESKLSKLLAPINKNDQSLMTLDAVFNALSIKSVSDMELLSQHFFKTQNLENFIEMKNGIKSENENSPQMIHPNMVVKVLRSFLEENIIGYERTRMNSHKNKSITHANSSEYWKQLESVIDSKKNHLWDGLTEGFELYNKVLNERALLIQDNELLHKQNGELKILLHQYLSSKTNQQLLIPPAKVLSLETENFSRN</sequence>
<organism evidence="6 7">
    <name type="scientific">Hydra vulgaris</name>
    <name type="common">Hydra</name>
    <name type="synonym">Hydra attenuata</name>
    <dbReference type="NCBI Taxonomy" id="6087"/>
    <lineage>
        <taxon>Eukaryota</taxon>
        <taxon>Metazoa</taxon>
        <taxon>Cnidaria</taxon>
        <taxon>Hydrozoa</taxon>
        <taxon>Hydroidolina</taxon>
        <taxon>Anthoathecata</taxon>
        <taxon>Aplanulata</taxon>
        <taxon>Hydridae</taxon>
        <taxon>Hydra</taxon>
    </lineage>
</organism>
<dbReference type="InterPro" id="IPR039505">
    <property type="entry name" value="DRC1/2_N"/>
</dbReference>
<dbReference type="InterPro" id="IPR029440">
    <property type="entry name" value="DRC1_C"/>
</dbReference>
<reference evidence="7 8" key="1">
    <citation type="submission" date="2025-05" db="UniProtKB">
        <authorList>
            <consortium name="RefSeq"/>
        </authorList>
    </citation>
    <scope>IDENTIFICATION</scope>
</reference>
<proteinExistence type="inferred from homology"/>
<dbReference type="Pfam" id="PF14772">
    <property type="entry name" value="NYD-SP28"/>
    <property type="match status" value="1"/>
</dbReference>
<evidence type="ECO:0000259" key="5">
    <source>
        <dbReference type="Pfam" id="PF14775"/>
    </source>
</evidence>
<feature type="domain" description="Dynein regulatory complex protein 1 C-terminal" evidence="5">
    <location>
        <begin position="581"/>
        <end position="640"/>
    </location>
</feature>
<dbReference type="RefSeq" id="XP_065652055.1">
    <property type="nucleotide sequence ID" value="XM_065795983.1"/>
</dbReference>
<evidence type="ECO:0000256" key="2">
    <source>
        <dbReference type="ARBA" id="ARBA00023054"/>
    </source>
</evidence>
<name>A0ABM4BSD0_HYDVU</name>
<gene>
    <name evidence="7 8" type="primary">LOC100201871</name>
</gene>
<feature type="coiled-coil region" evidence="3">
    <location>
        <begin position="240"/>
        <end position="367"/>
    </location>
</feature>
<feature type="coiled-coil region" evidence="3">
    <location>
        <begin position="149"/>
        <end position="209"/>
    </location>
</feature>
<evidence type="ECO:0000259" key="4">
    <source>
        <dbReference type="Pfam" id="PF14772"/>
    </source>
</evidence>
<dbReference type="PANTHER" id="PTHR21625">
    <property type="entry name" value="NYD-SP28 PROTEIN"/>
    <property type="match status" value="1"/>
</dbReference>
<accession>A0ABM4BSD0</accession>
<dbReference type="InterPro" id="IPR039750">
    <property type="entry name" value="DRC1/DRC2"/>
</dbReference>
<dbReference type="Pfam" id="PF14775">
    <property type="entry name" value="NYD-SP28_assoc"/>
    <property type="match status" value="1"/>
</dbReference>
<feature type="domain" description="Dynein regulatory complex protein 1/2 N-terminal" evidence="4">
    <location>
        <begin position="90"/>
        <end position="181"/>
    </location>
</feature>
<keyword evidence="2 3" id="KW-0175">Coiled coil</keyword>
<dbReference type="GeneID" id="100201871"/>
<keyword evidence="6" id="KW-1185">Reference proteome</keyword>
<evidence type="ECO:0000256" key="3">
    <source>
        <dbReference type="SAM" id="Coils"/>
    </source>
</evidence>
<evidence type="ECO:0000313" key="8">
    <source>
        <dbReference type="RefSeq" id="XP_065652056.1"/>
    </source>
</evidence>
<evidence type="ECO:0000313" key="7">
    <source>
        <dbReference type="RefSeq" id="XP_065652055.1"/>
    </source>
</evidence>
<comment type="similarity">
    <text evidence="1">Belongs to the DRC1 family.</text>
</comment>